<evidence type="ECO:0000256" key="6">
    <source>
        <dbReference type="ARBA" id="ARBA00023136"/>
    </source>
</evidence>
<dbReference type="PROSITE" id="PS00211">
    <property type="entry name" value="ABC_TRANSPORTER_1"/>
    <property type="match status" value="1"/>
</dbReference>
<keyword evidence="11" id="KW-1185">Reference proteome</keyword>
<evidence type="ECO:0000256" key="4">
    <source>
        <dbReference type="ARBA" id="ARBA00022840"/>
    </source>
</evidence>
<dbReference type="RefSeq" id="WP_203168670.1">
    <property type="nucleotide sequence ID" value="NZ_JAEVLS010000004.1"/>
</dbReference>
<comment type="subcellular location">
    <subcellularLocation>
        <location evidence="1">Cell membrane</location>
        <topology evidence="1">Multi-pass membrane protein</topology>
    </subcellularLocation>
</comment>
<keyword evidence="5 7" id="KW-1133">Transmembrane helix</keyword>
<name>A0ABS1WZZ8_9GAMM</name>
<dbReference type="InterPro" id="IPR036640">
    <property type="entry name" value="ABC1_TM_sf"/>
</dbReference>
<keyword evidence="3" id="KW-0547">Nucleotide-binding</keyword>
<dbReference type="Pfam" id="PF00664">
    <property type="entry name" value="ABC_membrane"/>
    <property type="match status" value="1"/>
</dbReference>
<accession>A0ABS1WZZ8</accession>
<dbReference type="GO" id="GO:0005524">
    <property type="term" value="F:ATP binding"/>
    <property type="evidence" value="ECO:0007669"/>
    <property type="project" value="UniProtKB-KW"/>
</dbReference>
<dbReference type="PROSITE" id="PS50929">
    <property type="entry name" value="ABC_TM1F"/>
    <property type="match status" value="1"/>
</dbReference>
<dbReference type="Gene3D" id="3.40.50.300">
    <property type="entry name" value="P-loop containing nucleotide triphosphate hydrolases"/>
    <property type="match status" value="1"/>
</dbReference>
<evidence type="ECO:0000256" key="5">
    <source>
        <dbReference type="ARBA" id="ARBA00022989"/>
    </source>
</evidence>
<dbReference type="InterPro" id="IPR039421">
    <property type="entry name" value="Type_1_exporter"/>
</dbReference>
<feature type="domain" description="ABC transmembrane type-1" evidence="9">
    <location>
        <begin position="57"/>
        <end position="339"/>
    </location>
</feature>
<keyword evidence="4 10" id="KW-0067">ATP-binding</keyword>
<dbReference type="Pfam" id="PF00005">
    <property type="entry name" value="ABC_tran"/>
    <property type="match status" value="1"/>
</dbReference>
<dbReference type="PANTHER" id="PTHR43394:SF1">
    <property type="entry name" value="ATP-BINDING CASSETTE SUB-FAMILY B MEMBER 10, MITOCHONDRIAL"/>
    <property type="match status" value="1"/>
</dbReference>
<gene>
    <name evidence="10" type="ORF">JM946_17610</name>
</gene>
<dbReference type="PANTHER" id="PTHR43394">
    <property type="entry name" value="ATP-DEPENDENT PERMEASE MDL1, MITOCHONDRIAL"/>
    <property type="match status" value="1"/>
</dbReference>
<comment type="caution">
    <text evidence="10">The sequence shown here is derived from an EMBL/GenBank/DDBJ whole genome shotgun (WGS) entry which is preliminary data.</text>
</comment>
<dbReference type="SUPFAM" id="SSF90123">
    <property type="entry name" value="ABC transporter transmembrane region"/>
    <property type="match status" value="1"/>
</dbReference>
<keyword evidence="6 7" id="KW-0472">Membrane</keyword>
<reference evidence="10 11" key="1">
    <citation type="journal article" date="2021" name="Int. J. Syst. Evol. Microbiol.">
        <title>Steroidobacter gossypii sp. nov., isolated from soil of cotton cropping field.</title>
        <authorList>
            <person name="Huang R."/>
            <person name="Yang S."/>
            <person name="Zhen C."/>
            <person name="Liu W."/>
        </authorList>
    </citation>
    <scope>NUCLEOTIDE SEQUENCE [LARGE SCALE GENOMIC DNA]</scope>
    <source>
        <strain evidence="10 11">S1-65</strain>
    </source>
</reference>
<feature type="transmembrane region" description="Helical" evidence="7">
    <location>
        <begin position="176"/>
        <end position="195"/>
    </location>
</feature>
<dbReference type="InterPro" id="IPR017871">
    <property type="entry name" value="ABC_transporter-like_CS"/>
</dbReference>
<proteinExistence type="predicted"/>
<dbReference type="InterPro" id="IPR011527">
    <property type="entry name" value="ABC1_TM_dom"/>
</dbReference>
<evidence type="ECO:0000313" key="11">
    <source>
        <dbReference type="Proteomes" id="UP000661077"/>
    </source>
</evidence>
<feature type="transmembrane region" description="Helical" evidence="7">
    <location>
        <begin position="280"/>
        <end position="302"/>
    </location>
</feature>
<evidence type="ECO:0000256" key="7">
    <source>
        <dbReference type="SAM" id="Phobius"/>
    </source>
</evidence>
<dbReference type="EMBL" id="JAEVLS010000004">
    <property type="protein sequence ID" value="MBM0106549.1"/>
    <property type="molecule type" value="Genomic_DNA"/>
</dbReference>
<evidence type="ECO:0000256" key="1">
    <source>
        <dbReference type="ARBA" id="ARBA00004651"/>
    </source>
</evidence>
<dbReference type="Gene3D" id="1.20.1560.10">
    <property type="entry name" value="ABC transporter type 1, transmembrane domain"/>
    <property type="match status" value="1"/>
</dbReference>
<protein>
    <submittedName>
        <fullName evidence="10">ATP-binding cassette domain-containing protein</fullName>
    </submittedName>
</protein>
<feature type="transmembrane region" description="Helical" evidence="7">
    <location>
        <begin position="54"/>
        <end position="77"/>
    </location>
</feature>
<dbReference type="SUPFAM" id="SSF52540">
    <property type="entry name" value="P-loop containing nucleoside triphosphate hydrolases"/>
    <property type="match status" value="1"/>
</dbReference>
<dbReference type="InterPro" id="IPR003439">
    <property type="entry name" value="ABC_transporter-like_ATP-bd"/>
</dbReference>
<feature type="domain" description="ABC transporter" evidence="8">
    <location>
        <begin position="377"/>
        <end position="614"/>
    </location>
</feature>
<dbReference type="Proteomes" id="UP000661077">
    <property type="component" value="Unassembled WGS sequence"/>
</dbReference>
<keyword evidence="2 7" id="KW-0812">Transmembrane</keyword>
<dbReference type="SMART" id="SM00382">
    <property type="entry name" value="AAA"/>
    <property type="match status" value="1"/>
</dbReference>
<dbReference type="InterPro" id="IPR027417">
    <property type="entry name" value="P-loop_NTPase"/>
</dbReference>
<organism evidence="10 11">
    <name type="scientific">Steroidobacter gossypii</name>
    <dbReference type="NCBI Taxonomy" id="2805490"/>
    <lineage>
        <taxon>Bacteria</taxon>
        <taxon>Pseudomonadati</taxon>
        <taxon>Pseudomonadota</taxon>
        <taxon>Gammaproteobacteria</taxon>
        <taxon>Steroidobacterales</taxon>
        <taxon>Steroidobacteraceae</taxon>
        <taxon>Steroidobacter</taxon>
    </lineage>
</organism>
<evidence type="ECO:0000259" key="9">
    <source>
        <dbReference type="PROSITE" id="PS50929"/>
    </source>
</evidence>
<dbReference type="InterPro" id="IPR003593">
    <property type="entry name" value="AAA+_ATPase"/>
</dbReference>
<evidence type="ECO:0000256" key="2">
    <source>
        <dbReference type="ARBA" id="ARBA00022692"/>
    </source>
</evidence>
<evidence type="ECO:0000313" key="10">
    <source>
        <dbReference type="EMBL" id="MBM0106549.1"/>
    </source>
</evidence>
<feature type="transmembrane region" description="Helical" evidence="7">
    <location>
        <begin position="97"/>
        <end position="119"/>
    </location>
</feature>
<sequence>MTNDESLVRSIEERQRPAPVRRISEAARTQEASDQRGSYQSLKRLFPYLSKCRGALALGLLAMATVAILTISFGQVIKWVIDNIPKDAAEALRFSNYVAAITLAVIVIYFLSTFARMYCMRLVAIKVTEELRKDVFKNVIAMGASYIDRHSSGSIQTRIIADTSSLGEFLAKQIPVFVKSSMMLTAALIACFFVNVELATVVLIGVPLTVLPFILASRPLRKLASVWQATIADAGRSAGEIFRRIKAVHVFDQHTNESRRFSGKVGLVAQCDRRVNRLMLFLNALAESLSLACITVLFWFAFRDVFAGRMTLGELISFGFYVQAILIASRNLVDIGSSFHVAAGVASRVVDYLDAKSSVRLDTVPATATRIDLSGSIEFRDVHFAYASRPDTPVLKGVNLTVPPGGKIALVGISGSGKSTLLELLMRIYEPDKGSIVVGGADVRNIPVSELCAAIGYVPQEDFLLSGSVIENIRYGNPEASLDDAVYAARRAHAHGFIEQLPNGYQTDLGEVGSRLSGGQRRRISLARAMLRKPRILLLDEATTALDQESEREVRAALDQVSANATTVIKITHSIRDAMTSDTIAVMDEGRIVAQGTHAGLLASSPVYRRLAAEEEETSRPKAAAVVA</sequence>
<evidence type="ECO:0000259" key="8">
    <source>
        <dbReference type="PROSITE" id="PS50893"/>
    </source>
</evidence>
<evidence type="ECO:0000256" key="3">
    <source>
        <dbReference type="ARBA" id="ARBA00022741"/>
    </source>
</evidence>
<feature type="transmembrane region" description="Helical" evidence="7">
    <location>
        <begin position="201"/>
        <end position="220"/>
    </location>
</feature>
<dbReference type="PROSITE" id="PS50893">
    <property type="entry name" value="ABC_TRANSPORTER_2"/>
    <property type="match status" value="1"/>
</dbReference>